<dbReference type="EC" id="3.5.1.5" evidence="1"/>
<evidence type="ECO:0000313" key="1">
    <source>
        <dbReference type="EMBL" id="TGY80614.1"/>
    </source>
</evidence>
<evidence type="ECO:0000313" key="2">
    <source>
        <dbReference type="Proteomes" id="UP000306319"/>
    </source>
</evidence>
<proteinExistence type="predicted"/>
<gene>
    <name evidence="1" type="ORF">E5331_02525</name>
</gene>
<name>A0AC61RM16_9BACT</name>
<accession>A0AC61RM16</accession>
<comment type="caution">
    <text evidence="1">The sequence shown here is derived from an EMBL/GenBank/DDBJ whole genome shotgun (WGS) entry which is preliminary data.</text>
</comment>
<keyword evidence="2" id="KW-1185">Reference proteome</keyword>
<dbReference type="EMBL" id="SRYB01000002">
    <property type="protein sequence ID" value="TGY80614.1"/>
    <property type="molecule type" value="Genomic_DNA"/>
</dbReference>
<sequence>MANDTYTTPNGVFQGQPDIAYPKTPGFEPSTPVPVGGVILAEGNIEYNTDRRTVSLKVRNTGDRPIQIGSHFHFFEVNRFMEFDREAAFGMHLNIPATTAIRFEPGEEKEVELVEFAGKHRIIGFNDLTNGYAGYEDSPSYYPCKMEAFRKMQEYGFKNISEEEAEAEFTTPTPSNTKK</sequence>
<protein>
    <submittedName>
        <fullName evidence="1">Urease subunit beta</fullName>
        <ecNumber evidence="1">3.5.1.5</ecNumber>
    </submittedName>
</protein>
<organism evidence="1 2">
    <name type="scientific">Lepagella muris</name>
    <dbReference type="NCBI Taxonomy" id="3032870"/>
    <lineage>
        <taxon>Bacteria</taxon>
        <taxon>Pseudomonadati</taxon>
        <taxon>Bacteroidota</taxon>
        <taxon>Bacteroidia</taxon>
        <taxon>Bacteroidales</taxon>
        <taxon>Muribaculaceae</taxon>
        <taxon>Lepagella</taxon>
    </lineage>
</organism>
<dbReference type="Proteomes" id="UP000306319">
    <property type="component" value="Unassembled WGS sequence"/>
</dbReference>
<keyword evidence="1" id="KW-0378">Hydrolase</keyword>
<reference evidence="1" key="1">
    <citation type="submission" date="2019-04" db="EMBL/GenBank/DDBJ databases">
        <title>Microbes associate with the intestines of laboratory mice.</title>
        <authorList>
            <person name="Navarre W."/>
            <person name="Wong E."/>
            <person name="Huang K."/>
            <person name="Tropini C."/>
            <person name="Ng K."/>
            <person name="Yu B."/>
        </authorList>
    </citation>
    <scope>NUCLEOTIDE SEQUENCE</scope>
    <source>
        <strain evidence="1">NM04_E33</strain>
    </source>
</reference>